<sequence>MRLRHPPRRRPTPPVHGPKASGDTGVRRPSPARPRHTRGGLPVTDAEQSVTRWEPPGLFVHPALFYRTSEEYLRGVGGFVDTALAAGDPVLIAVPGPRLDLLRDHLGPLDADRLSLADMTEFGRNPGRILAGLRDFADRSPDRPARIVGEPLWARRSPAEVVEATRHEALINAAFAGRDATILCPYDVSELPPAVCADARRTHPVLWEDDRRWSSPHYAGAAVNAECDALPLVPPPPDAHALTFVDGDLGEVRHRADTWAHEAGLDTARRGDFVLAVAEAAANSLAHGGGRGTLTLWDEGASCLAEIRDRGRLADPLAGRRRPTLDSAVGGRGLWMMHQLCDLVETRAAPEGLTVRLHMNHG</sequence>
<evidence type="ECO:0000313" key="5">
    <source>
        <dbReference type="EMBL" id="MTE22025.1"/>
    </source>
</evidence>
<dbReference type="EMBL" id="WIXO01000001">
    <property type="protein sequence ID" value="MTE22025.1"/>
    <property type="molecule type" value="Genomic_DNA"/>
</dbReference>
<dbReference type="Gene3D" id="3.30.565.10">
    <property type="entry name" value="Histidine kinase-like ATPase, C-terminal domain"/>
    <property type="match status" value="1"/>
</dbReference>
<evidence type="ECO:0000259" key="4">
    <source>
        <dbReference type="Pfam" id="PF14417"/>
    </source>
</evidence>
<organism evidence="5 6">
    <name type="scientific">Streptomyces taklimakanensis</name>
    <dbReference type="NCBI Taxonomy" id="2569853"/>
    <lineage>
        <taxon>Bacteria</taxon>
        <taxon>Bacillati</taxon>
        <taxon>Actinomycetota</taxon>
        <taxon>Actinomycetes</taxon>
        <taxon>Kitasatosporales</taxon>
        <taxon>Streptomycetaceae</taxon>
        <taxon>Streptomyces</taxon>
    </lineage>
</organism>
<evidence type="ECO:0000259" key="3">
    <source>
        <dbReference type="Pfam" id="PF13581"/>
    </source>
</evidence>
<comment type="caution">
    <text evidence="5">The sequence shown here is derived from an EMBL/GenBank/DDBJ whole genome shotgun (WGS) entry which is preliminary data.</text>
</comment>
<dbReference type="Pfam" id="PF13581">
    <property type="entry name" value="HATPase_c_2"/>
    <property type="match status" value="1"/>
</dbReference>
<reference evidence="5 6" key="1">
    <citation type="submission" date="2019-11" db="EMBL/GenBank/DDBJ databases">
        <authorList>
            <person name="Yuan L."/>
        </authorList>
    </citation>
    <scope>NUCLEOTIDE SEQUENCE [LARGE SCALE GENOMIC DNA]</scope>
    <source>
        <strain evidence="5 6">TRM43335</strain>
    </source>
</reference>
<keyword evidence="1" id="KW-0723">Serine/threonine-protein kinase</keyword>
<dbReference type="InterPro" id="IPR050267">
    <property type="entry name" value="Anti-sigma-factor_SerPK"/>
</dbReference>
<dbReference type="AlphaFoldDB" id="A0A6G2BIB9"/>
<gene>
    <name evidence="5" type="ORF">F0L17_23505</name>
</gene>
<dbReference type="NCBIfam" id="NF041045">
    <property type="entry name" value="RsbA_anti_sig"/>
    <property type="match status" value="1"/>
</dbReference>
<dbReference type="PANTHER" id="PTHR35526:SF3">
    <property type="entry name" value="ANTI-SIGMA-F FACTOR RSBW"/>
    <property type="match status" value="1"/>
</dbReference>
<dbReference type="PANTHER" id="PTHR35526">
    <property type="entry name" value="ANTI-SIGMA-F FACTOR RSBW-RELATED"/>
    <property type="match status" value="1"/>
</dbReference>
<keyword evidence="5" id="KW-0418">Kinase</keyword>
<dbReference type="Proteomes" id="UP000473014">
    <property type="component" value="Unassembled WGS sequence"/>
</dbReference>
<protein>
    <submittedName>
        <fullName evidence="5">Sensor histidine kinase</fullName>
    </submittedName>
</protein>
<evidence type="ECO:0000256" key="1">
    <source>
        <dbReference type="ARBA" id="ARBA00022527"/>
    </source>
</evidence>
<feature type="compositionally biased region" description="Basic residues" evidence="2">
    <location>
        <begin position="1"/>
        <end position="11"/>
    </location>
</feature>
<proteinExistence type="predicted"/>
<accession>A0A6G2BIB9</accession>
<feature type="domain" description="Histidine kinase/HSP90-like ATPase" evidence="3">
    <location>
        <begin position="248"/>
        <end position="357"/>
    </location>
</feature>
<dbReference type="CDD" id="cd16936">
    <property type="entry name" value="HATPase_RsbW-like"/>
    <property type="match status" value="1"/>
</dbReference>
<evidence type="ECO:0000256" key="2">
    <source>
        <dbReference type="SAM" id="MobiDB-lite"/>
    </source>
</evidence>
<dbReference type="InterPro" id="IPR025847">
    <property type="entry name" value="MEDS_domain"/>
</dbReference>
<dbReference type="OrthoDB" id="4088450at2"/>
<keyword evidence="5" id="KW-0808">Transferase</keyword>
<dbReference type="Pfam" id="PF14417">
    <property type="entry name" value="MEDS"/>
    <property type="match status" value="1"/>
</dbReference>
<dbReference type="InterPro" id="IPR003594">
    <property type="entry name" value="HATPase_dom"/>
</dbReference>
<keyword evidence="6" id="KW-1185">Reference proteome</keyword>
<dbReference type="InterPro" id="IPR047718">
    <property type="entry name" value="RsbA-like_anti_sig"/>
</dbReference>
<dbReference type="InterPro" id="IPR036890">
    <property type="entry name" value="HATPase_C_sf"/>
</dbReference>
<feature type="domain" description="MEDS" evidence="4">
    <location>
        <begin position="61"/>
        <end position="204"/>
    </location>
</feature>
<feature type="region of interest" description="Disordered" evidence="2">
    <location>
        <begin position="1"/>
        <end position="49"/>
    </location>
</feature>
<dbReference type="GO" id="GO:0004674">
    <property type="term" value="F:protein serine/threonine kinase activity"/>
    <property type="evidence" value="ECO:0007669"/>
    <property type="project" value="UniProtKB-KW"/>
</dbReference>
<name>A0A6G2BIB9_9ACTN</name>
<evidence type="ECO:0000313" key="6">
    <source>
        <dbReference type="Proteomes" id="UP000473014"/>
    </source>
</evidence>